<feature type="region of interest" description="Disordered" evidence="1">
    <location>
        <begin position="48"/>
        <end position="81"/>
    </location>
</feature>
<reference evidence="3" key="1">
    <citation type="submission" date="2025-08" db="UniProtKB">
        <authorList>
            <consortium name="RefSeq"/>
        </authorList>
    </citation>
    <scope>IDENTIFICATION</scope>
    <source>
        <strain evidence="3">J_2021</strain>
        <tissue evidence="3">Erythrocytes</tissue>
    </source>
</reference>
<protein>
    <submittedName>
        <fullName evidence="3">Uncharacterized protein LOC121403124 isoform X1</fullName>
    </submittedName>
</protein>
<dbReference type="OrthoDB" id="9905161at2759"/>
<gene>
    <name evidence="3" type="primary">LOC121403124</name>
</gene>
<dbReference type="KEGG" id="xla:121403124"/>
<dbReference type="GeneID" id="121403124"/>
<dbReference type="AlphaFoldDB" id="A0A8J1N0L6"/>
<sequence length="223" mass="24797">MRDGSDPMSMASLLQTAASSRCFDGAITEPLDEKGKKSALPVIKKEAGRGAVLKSRNLSRVTERSPAPRLSQKRMNSKGEQFSVGEITPWVSQSPSESSLSAFLSSIPSLRACSDNITDPPQRDLGAKSNLHTDASSPQTPISAQTSGEKDARRPKQRPRTNVIKRRLQNKIHGTRLPPVPPVSELSFSRNFSFSFFELPQYQSPQHWLQRQKTVYVVMRQLH</sequence>
<feature type="region of interest" description="Disordered" evidence="1">
    <location>
        <begin position="114"/>
        <end position="164"/>
    </location>
</feature>
<keyword evidence="2" id="KW-1185">Reference proteome</keyword>
<feature type="compositionally biased region" description="Basic residues" evidence="1">
    <location>
        <begin position="155"/>
        <end position="164"/>
    </location>
</feature>
<organism evidence="2 3">
    <name type="scientific">Xenopus laevis</name>
    <name type="common">African clawed frog</name>
    <dbReference type="NCBI Taxonomy" id="8355"/>
    <lineage>
        <taxon>Eukaryota</taxon>
        <taxon>Metazoa</taxon>
        <taxon>Chordata</taxon>
        <taxon>Craniata</taxon>
        <taxon>Vertebrata</taxon>
        <taxon>Euteleostomi</taxon>
        <taxon>Amphibia</taxon>
        <taxon>Batrachia</taxon>
        <taxon>Anura</taxon>
        <taxon>Pipoidea</taxon>
        <taxon>Pipidae</taxon>
        <taxon>Xenopodinae</taxon>
        <taxon>Xenopus</taxon>
        <taxon>Xenopus</taxon>
    </lineage>
</organism>
<name>A0A8J1N0L6_XENLA</name>
<evidence type="ECO:0000313" key="2">
    <source>
        <dbReference type="Proteomes" id="UP000186698"/>
    </source>
</evidence>
<evidence type="ECO:0000256" key="1">
    <source>
        <dbReference type="SAM" id="MobiDB-lite"/>
    </source>
</evidence>
<feature type="compositionally biased region" description="Polar residues" evidence="1">
    <location>
        <begin position="130"/>
        <end position="147"/>
    </location>
</feature>
<dbReference type="RefSeq" id="XP_041446785.1">
    <property type="nucleotide sequence ID" value="XM_041590851.1"/>
</dbReference>
<evidence type="ECO:0000313" key="3">
    <source>
        <dbReference type="RefSeq" id="XP_041446785.1"/>
    </source>
</evidence>
<proteinExistence type="predicted"/>
<accession>A0A8J1N0L6</accession>
<dbReference type="Proteomes" id="UP000186698">
    <property type="component" value="Chromosome 4L"/>
</dbReference>